<dbReference type="RefSeq" id="WP_221032114.1">
    <property type="nucleotide sequence ID" value="NZ_CP139781.1"/>
</dbReference>
<feature type="domain" description="Histidine kinase" evidence="5">
    <location>
        <begin position="127"/>
        <end position="332"/>
    </location>
</feature>
<sequence>MSAPARLADFTFLLVGPPDATTPIAEQLTRWGAATARIHCANTAADLAGVPVDPDAFVLTSEPAACLALNDPPLTIGGWELDPESIELPAPHFHLSAALPAAAVLEILRLARLNAEQRGQMQSIARRLTHDFMTPLGAVITTAATLQDESVPLQPEDRELVDAIAVSGEELKQLLVRIGFLLKAGLQPLDLTSVDTTDAIWELRDLIQSRLVRGQAHAHWPIDEKLPAVRGAQPWIVRMLEELVANAVQHNPTGVELTLRVQADDDHVRFSVSDNGTGNRIDRERLFVPLHHRSFVNARGWGLTIVQRLATLQNGEVFHEAPTTFGFRLPRA</sequence>
<dbReference type="SUPFAM" id="SSF47384">
    <property type="entry name" value="Homodimeric domain of signal transducing histidine kinase"/>
    <property type="match status" value="1"/>
</dbReference>
<dbReference type="InterPro" id="IPR003594">
    <property type="entry name" value="HATPase_dom"/>
</dbReference>
<evidence type="ECO:0000256" key="2">
    <source>
        <dbReference type="ARBA" id="ARBA00012438"/>
    </source>
</evidence>
<dbReference type="EMBL" id="CP139781">
    <property type="protein sequence ID" value="WRQ89961.1"/>
    <property type="molecule type" value="Genomic_DNA"/>
</dbReference>
<dbReference type="PANTHER" id="PTHR42878">
    <property type="entry name" value="TWO-COMPONENT HISTIDINE KINASE"/>
    <property type="match status" value="1"/>
</dbReference>
<evidence type="ECO:0000256" key="1">
    <source>
        <dbReference type="ARBA" id="ARBA00000085"/>
    </source>
</evidence>
<protein>
    <recommendedName>
        <fullName evidence="2">histidine kinase</fullName>
        <ecNumber evidence="2">2.7.13.3</ecNumber>
    </recommendedName>
</protein>
<dbReference type="SMART" id="SM00388">
    <property type="entry name" value="HisKA"/>
    <property type="match status" value="1"/>
</dbReference>
<comment type="catalytic activity">
    <reaction evidence="1">
        <text>ATP + protein L-histidine = ADP + protein N-phospho-L-histidine.</text>
        <dbReference type="EC" id="2.7.13.3"/>
    </reaction>
</comment>
<reference evidence="6 7" key="1">
    <citation type="submission" date="2023-12" db="EMBL/GenBank/DDBJ databases">
        <title>Description of an unclassified Opitutus bacterium of Verrucomicrobiota.</title>
        <authorList>
            <person name="Zhang D.-F."/>
        </authorList>
    </citation>
    <scope>NUCLEOTIDE SEQUENCE [LARGE SCALE GENOMIC DNA]</scope>
    <source>
        <strain evidence="6 7">WL0086</strain>
    </source>
</reference>
<dbReference type="PROSITE" id="PS50109">
    <property type="entry name" value="HIS_KIN"/>
    <property type="match status" value="1"/>
</dbReference>
<dbReference type="GO" id="GO:0016301">
    <property type="term" value="F:kinase activity"/>
    <property type="evidence" value="ECO:0007669"/>
    <property type="project" value="UniProtKB-KW"/>
</dbReference>
<evidence type="ECO:0000256" key="4">
    <source>
        <dbReference type="ARBA" id="ARBA00022777"/>
    </source>
</evidence>
<dbReference type="InterPro" id="IPR050351">
    <property type="entry name" value="BphY/WalK/GraS-like"/>
</dbReference>
<name>A0ABZ1CEB0_9BACT</name>
<evidence type="ECO:0000259" key="5">
    <source>
        <dbReference type="PROSITE" id="PS50109"/>
    </source>
</evidence>
<evidence type="ECO:0000313" key="7">
    <source>
        <dbReference type="Proteomes" id="UP000738431"/>
    </source>
</evidence>
<dbReference type="InterPro" id="IPR003661">
    <property type="entry name" value="HisK_dim/P_dom"/>
</dbReference>
<dbReference type="CDD" id="cd00082">
    <property type="entry name" value="HisKA"/>
    <property type="match status" value="1"/>
</dbReference>
<dbReference type="Proteomes" id="UP000738431">
    <property type="component" value="Chromosome"/>
</dbReference>
<evidence type="ECO:0000313" key="6">
    <source>
        <dbReference type="EMBL" id="WRQ89961.1"/>
    </source>
</evidence>
<dbReference type="InterPro" id="IPR036890">
    <property type="entry name" value="HATPase_C_sf"/>
</dbReference>
<dbReference type="SUPFAM" id="SSF55874">
    <property type="entry name" value="ATPase domain of HSP90 chaperone/DNA topoisomerase II/histidine kinase"/>
    <property type="match status" value="1"/>
</dbReference>
<dbReference type="InterPro" id="IPR036097">
    <property type="entry name" value="HisK_dim/P_sf"/>
</dbReference>
<accession>A0ABZ1CEB0</accession>
<dbReference type="Gene3D" id="1.10.287.130">
    <property type="match status" value="1"/>
</dbReference>
<keyword evidence="3" id="KW-0808">Transferase</keyword>
<organism evidence="6 7">
    <name type="scientific">Actomonas aquatica</name>
    <dbReference type="NCBI Taxonomy" id="2866162"/>
    <lineage>
        <taxon>Bacteria</taxon>
        <taxon>Pseudomonadati</taxon>
        <taxon>Verrucomicrobiota</taxon>
        <taxon>Opitutia</taxon>
        <taxon>Opitutales</taxon>
        <taxon>Opitutaceae</taxon>
        <taxon>Actomonas</taxon>
    </lineage>
</organism>
<keyword evidence="7" id="KW-1185">Reference proteome</keyword>
<dbReference type="Pfam" id="PF00512">
    <property type="entry name" value="HisKA"/>
    <property type="match status" value="1"/>
</dbReference>
<proteinExistence type="predicted"/>
<dbReference type="Pfam" id="PF02518">
    <property type="entry name" value="HATPase_c"/>
    <property type="match status" value="1"/>
</dbReference>
<dbReference type="EC" id="2.7.13.3" evidence="2"/>
<dbReference type="PANTHER" id="PTHR42878:SF14">
    <property type="entry name" value="OSMOLARITY TWO-COMPONENT SYSTEM PROTEIN SSK1"/>
    <property type="match status" value="1"/>
</dbReference>
<gene>
    <name evidence="6" type="ORF">K1X11_011130</name>
</gene>
<evidence type="ECO:0000256" key="3">
    <source>
        <dbReference type="ARBA" id="ARBA00022679"/>
    </source>
</evidence>
<dbReference type="SMART" id="SM00387">
    <property type="entry name" value="HATPase_c"/>
    <property type="match status" value="1"/>
</dbReference>
<dbReference type="InterPro" id="IPR005467">
    <property type="entry name" value="His_kinase_dom"/>
</dbReference>
<keyword evidence="4 6" id="KW-0418">Kinase</keyword>
<dbReference type="Gene3D" id="3.30.565.10">
    <property type="entry name" value="Histidine kinase-like ATPase, C-terminal domain"/>
    <property type="match status" value="1"/>
</dbReference>